<sequence length="209" mass="24181">MFQFIPVFHISNSLSFIGLFFSILSIYTIMTGNISRAIMLMVVSVICDLFDGKFANQYERTLEEKQMGEYVDSFVDMISFIALPIVLLLSITDYSIFALFISIFYAVMGIHRLGYFHITKEEQLDSEGNYFYFIGVPVAYISLIIPIIYTVCILFQATHTLFFQVLLQMIYIIMALMFVWNHPIPKPRGKMYVFFVLLALLVLFILGSR</sequence>
<name>A0A3S9HAR8_9LACT</name>
<protein>
    <recommendedName>
        <fullName evidence="4">CDP-diacylglycerol--serine O-phosphatidyltransferase</fullName>
    </recommendedName>
</protein>
<feature type="transmembrane region" description="Helical" evidence="1">
    <location>
        <begin position="130"/>
        <end position="149"/>
    </location>
</feature>
<organism evidence="2 3">
    <name type="scientific">Jeotgalibaca ciconiae</name>
    <dbReference type="NCBI Taxonomy" id="2496265"/>
    <lineage>
        <taxon>Bacteria</taxon>
        <taxon>Bacillati</taxon>
        <taxon>Bacillota</taxon>
        <taxon>Bacilli</taxon>
        <taxon>Lactobacillales</taxon>
        <taxon>Carnobacteriaceae</taxon>
        <taxon>Jeotgalibaca</taxon>
    </lineage>
</organism>
<evidence type="ECO:0000313" key="3">
    <source>
        <dbReference type="Proteomes" id="UP000273326"/>
    </source>
</evidence>
<dbReference type="EMBL" id="CP034465">
    <property type="protein sequence ID" value="AZP04458.1"/>
    <property type="molecule type" value="Genomic_DNA"/>
</dbReference>
<feature type="transmembrane region" description="Helical" evidence="1">
    <location>
        <begin position="97"/>
        <end position="118"/>
    </location>
</feature>
<feature type="transmembrane region" description="Helical" evidence="1">
    <location>
        <begin position="192"/>
        <end position="208"/>
    </location>
</feature>
<dbReference type="InterPro" id="IPR000462">
    <property type="entry name" value="CDP-OH_P_trans"/>
</dbReference>
<evidence type="ECO:0000313" key="2">
    <source>
        <dbReference type="EMBL" id="AZP04458.1"/>
    </source>
</evidence>
<keyword evidence="1" id="KW-0812">Transmembrane</keyword>
<keyword evidence="1" id="KW-0472">Membrane</keyword>
<proteinExistence type="predicted"/>
<dbReference type="GO" id="GO:0008654">
    <property type="term" value="P:phospholipid biosynthetic process"/>
    <property type="evidence" value="ECO:0007669"/>
    <property type="project" value="InterPro"/>
</dbReference>
<dbReference type="Gene3D" id="1.20.120.1760">
    <property type="match status" value="1"/>
</dbReference>
<gene>
    <name evidence="2" type="ORF">EJN90_07325</name>
</gene>
<dbReference type="InterPro" id="IPR043130">
    <property type="entry name" value="CDP-OH_PTrfase_TM_dom"/>
</dbReference>
<accession>A0A3S9HAR8</accession>
<feature type="transmembrane region" description="Helical" evidence="1">
    <location>
        <begin position="70"/>
        <end position="91"/>
    </location>
</feature>
<keyword evidence="3" id="KW-1185">Reference proteome</keyword>
<feature type="transmembrane region" description="Helical" evidence="1">
    <location>
        <begin position="7"/>
        <end position="27"/>
    </location>
</feature>
<dbReference type="Pfam" id="PF01066">
    <property type="entry name" value="CDP-OH_P_transf"/>
    <property type="match status" value="1"/>
</dbReference>
<dbReference type="OrthoDB" id="9777147at2"/>
<dbReference type="KEGG" id="jeh:EJN90_07325"/>
<dbReference type="GO" id="GO:0016020">
    <property type="term" value="C:membrane"/>
    <property type="evidence" value="ECO:0007669"/>
    <property type="project" value="InterPro"/>
</dbReference>
<dbReference type="AlphaFoldDB" id="A0A3S9HAR8"/>
<dbReference type="RefSeq" id="WP_126109893.1">
    <property type="nucleotide sequence ID" value="NZ_CP034465.1"/>
</dbReference>
<evidence type="ECO:0000256" key="1">
    <source>
        <dbReference type="SAM" id="Phobius"/>
    </source>
</evidence>
<evidence type="ECO:0008006" key="4">
    <source>
        <dbReference type="Google" id="ProtNLM"/>
    </source>
</evidence>
<keyword evidence="1" id="KW-1133">Transmembrane helix</keyword>
<reference evidence="3" key="1">
    <citation type="submission" date="2018-12" db="EMBL/GenBank/DDBJ databases">
        <title>Complete genome sequencing of Jeotgalibaca sp. H21T32.</title>
        <authorList>
            <person name="Bae J.-W."/>
            <person name="Lee S.-Y."/>
        </authorList>
    </citation>
    <scope>NUCLEOTIDE SEQUENCE [LARGE SCALE GENOMIC DNA]</scope>
    <source>
        <strain evidence="3">H21T32</strain>
    </source>
</reference>
<dbReference type="GO" id="GO:0016780">
    <property type="term" value="F:phosphotransferase activity, for other substituted phosphate groups"/>
    <property type="evidence" value="ECO:0007669"/>
    <property type="project" value="InterPro"/>
</dbReference>
<feature type="transmembrane region" description="Helical" evidence="1">
    <location>
        <begin position="161"/>
        <end position="180"/>
    </location>
</feature>
<dbReference type="Proteomes" id="UP000273326">
    <property type="component" value="Chromosome"/>
</dbReference>